<gene>
    <name evidence="6" type="ORF">LPBF_02270</name>
</gene>
<name>A0A1B9E8V6_9FLAO</name>
<evidence type="ECO:0000256" key="2">
    <source>
        <dbReference type="ARBA" id="ARBA00022475"/>
    </source>
</evidence>
<dbReference type="InterPro" id="IPR005495">
    <property type="entry name" value="LptG/LptF_permease"/>
</dbReference>
<dbReference type="Pfam" id="PF03739">
    <property type="entry name" value="LptF_LptG"/>
    <property type="match status" value="1"/>
</dbReference>
<evidence type="ECO:0008006" key="8">
    <source>
        <dbReference type="Google" id="ProtNLM"/>
    </source>
</evidence>
<evidence type="ECO:0000256" key="4">
    <source>
        <dbReference type="ARBA" id="ARBA00022989"/>
    </source>
</evidence>
<evidence type="ECO:0000256" key="3">
    <source>
        <dbReference type="ARBA" id="ARBA00022692"/>
    </source>
</evidence>
<accession>A0A1B9E8V6</accession>
<keyword evidence="4" id="KW-1133">Transmembrane helix</keyword>
<keyword evidence="3" id="KW-0812">Transmembrane</keyword>
<evidence type="ECO:0000313" key="7">
    <source>
        <dbReference type="Proteomes" id="UP000093510"/>
    </source>
</evidence>
<reference evidence="6 7" key="1">
    <citation type="submission" date="2016-03" db="EMBL/GenBank/DDBJ databases">
        <authorList>
            <person name="Ploux O."/>
        </authorList>
    </citation>
    <scope>NUCLEOTIDE SEQUENCE [LARGE SCALE GENOMIC DNA]</scope>
    <source>
        <strain evidence="6 7">LPB0076</strain>
    </source>
</reference>
<evidence type="ECO:0000256" key="5">
    <source>
        <dbReference type="ARBA" id="ARBA00023136"/>
    </source>
</evidence>
<dbReference type="OrthoDB" id="9807977at2"/>
<protein>
    <recommendedName>
        <fullName evidence="8">Permease</fullName>
    </recommendedName>
</protein>
<dbReference type="PANTHER" id="PTHR33529:SF8">
    <property type="entry name" value="PERMEASE, YJGP_YJGQ FAMILY"/>
    <property type="match status" value="1"/>
</dbReference>
<dbReference type="STRING" id="1763534.GCA_001831475_02403"/>
<keyword evidence="5" id="KW-0472">Membrane</keyword>
<dbReference type="PANTHER" id="PTHR33529">
    <property type="entry name" value="SLR0882 PROTEIN-RELATED"/>
    <property type="match status" value="1"/>
</dbReference>
<dbReference type="Proteomes" id="UP000093510">
    <property type="component" value="Unassembled WGS sequence"/>
</dbReference>
<evidence type="ECO:0000256" key="1">
    <source>
        <dbReference type="ARBA" id="ARBA00004651"/>
    </source>
</evidence>
<organism evidence="6 7">
    <name type="scientific">Flavobacterium crassostreae</name>
    <dbReference type="NCBI Taxonomy" id="1763534"/>
    <lineage>
        <taxon>Bacteria</taxon>
        <taxon>Pseudomonadati</taxon>
        <taxon>Bacteroidota</taxon>
        <taxon>Flavobacteriia</taxon>
        <taxon>Flavobacteriales</taxon>
        <taxon>Flavobacteriaceae</taxon>
        <taxon>Flavobacterium</taxon>
    </lineage>
</organism>
<dbReference type="GO" id="GO:0043190">
    <property type="term" value="C:ATP-binding cassette (ABC) transporter complex"/>
    <property type="evidence" value="ECO:0007669"/>
    <property type="project" value="TreeGrafter"/>
</dbReference>
<keyword evidence="2" id="KW-1003">Cell membrane</keyword>
<comment type="subcellular location">
    <subcellularLocation>
        <location evidence="1">Cell membrane</location>
        <topology evidence="1">Multi-pass membrane protein</topology>
    </subcellularLocation>
</comment>
<evidence type="ECO:0000313" key="6">
    <source>
        <dbReference type="EMBL" id="OCB78373.1"/>
    </source>
</evidence>
<keyword evidence="7" id="KW-1185">Reference proteome</keyword>
<dbReference type="GO" id="GO:0015920">
    <property type="term" value="P:lipopolysaccharide transport"/>
    <property type="evidence" value="ECO:0007669"/>
    <property type="project" value="TreeGrafter"/>
</dbReference>
<sequence>MIDKKNKKFSLSDLVGLTILDKYILKRYLATFSAMLLLFVPIGIIIDVSEKINKMIENKIPLSEIAIYYYHFTIYFANSLFPIFLFLSIIWFTSKLANNTEIIAILSSGISFTRFLRPYLIGASIVSVFVLLMGFYVVPKSSEGFNYFRYTYLRGNGKEAMMGNVTDVYRQINPKEFLYVNSFNAETKMAFNFALERFEKQKMVSKITATRIKWNPKDSTYTLYDYAKRTVGELGDTLERASEKEAKFSFDLEDLTPVVYIAETLSLHKLNDFIDKQKERGASNINVYMVVLYKKYSVPVAAFILTIIAVAVSSMKRRGGMGMNLTIGIAIAFGYVFFDKIFGTIAEKSTFSPFLAVWFPNMFFGVLAIYLLRNAKR</sequence>
<comment type="caution">
    <text evidence="6">The sequence shown here is derived from an EMBL/GenBank/DDBJ whole genome shotgun (WGS) entry which is preliminary data.</text>
</comment>
<dbReference type="RefSeq" id="WP_066331969.1">
    <property type="nucleotide sequence ID" value="NZ_CP017688.1"/>
</dbReference>
<proteinExistence type="predicted"/>
<dbReference type="EMBL" id="LVEP01000011">
    <property type="protein sequence ID" value="OCB78373.1"/>
    <property type="molecule type" value="Genomic_DNA"/>
</dbReference>
<dbReference type="AlphaFoldDB" id="A0A1B9E8V6"/>